<comment type="cofactor">
    <cofactor evidence="8">
        <name>Mg(2+)</name>
        <dbReference type="ChEBI" id="CHEBI:18420"/>
    </cofactor>
</comment>
<dbReference type="EC" id="4.3.99.3" evidence="8"/>
<evidence type="ECO:0000313" key="10">
    <source>
        <dbReference type="EMBL" id="HGZ44066.1"/>
    </source>
</evidence>
<dbReference type="InterPro" id="IPR007197">
    <property type="entry name" value="rSAM"/>
</dbReference>
<dbReference type="GO" id="GO:0016840">
    <property type="term" value="F:carbon-nitrogen lyase activity"/>
    <property type="evidence" value="ECO:0007669"/>
    <property type="project" value="UniProtKB-UniRule"/>
</dbReference>
<comment type="caution">
    <text evidence="8">Lacks conserved residue(s) required for the propagation of feature annotation.</text>
</comment>
<dbReference type="EMBL" id="DSQF01000023">
    <property type="protein sequence ID" value="HGZ44066.1"/>
    <property type="molecule type" value="Genomic_DNA"/>
</dbReference>
<dbReference type="GO" id="GO:0008616">
    <property type="term" value="P:tRNA queuosine(34) biosynthetic process"/>
    <property type="evidence" value="ECO:0007669"/>
    <property type="project" value="UniProtKB-UniRule"/>
</dbReference>
<feature type="binding site" evidence="8">
    <location>
        <position position="52"/>
    </location>
    <ligand>
        <name>[4Fe-4S] cluster</name>
        <dbReference type="ChEBI" id="CHEBI:49883"/>
        <note>4Fe-4S-S-AdoMet</note>
    </ligand>
</feature>
<dbReference type="PROSITE" id="PS51918">
    <property type="entry name" value="RADICAL_SAM"/>
    <property type="match status" value="1"/>
</dbReference>
<dbReference type="PANTHER" id="PTHR42836:SF1">
    <property type="entry name" value="7-CARBOXY-7-DEAZAGUANINE SYNTHASE"/>
    <property type="match status" value="1"/>
</dbReference>
<dbReference type="Pfam" id="PF04055">
    <property type="entry name" value="Radical_SAM"/>
    <property type="match status" value="1"/>
</dbReference>
<protein>
    <recommendedName>
        <fullName evidence="8">7-carboxy-7-deazaguanine synthase</fullName>
        <shortName evidence="8">CDG synthase</shortName>
        <ecNumber evidence="8">4.3.99.3</ecNumber>
    </recommendedName>
    <alternativeName>
        <fullName evidence="8">Queuosine biosynthesis protein QueE</fullName>
    </alternativeName>
</protein>
<comment type="subunit">
    <text evidence="8">Homodimer.</text>
</comment>
<keyword evidence="4 8" id="KW-0460">Magnesium</keyword>
<evidence type="ECO:0000256" key="7">
    <source>
        <dbReference type="ARBA" id="ARBA00023239"/>
    </source>
</evidence>
<dbReference type="InterPro" id="IPR024924">
    <property type="entry name" value="7-CO-7-deazaguanine_synth-like"/>
</dbReference>
<feature type="binding site" evidence="8">
    <location>
        <position position="56"/>
    </location>
    <ligand>
        <name>[4Fe-4S] cluster</name>
        <dbReference type="ChEBI" id="CHEBI:49883"/>
        <note>4Fe-4S-S-AdoMet</note>
    </ligand>
</feature>
<keyword evidence="8" id="KW-0671">Queuosine biosynthesis</keyword>
<dbReference type="InterPro" id="IPR058240">
    <property type="entry name" value="rSAM_sf"/>
</dbReference>
<feature type="binding site" evidence="8">
    <location>
        <begin position="33"/>
        <end position="35"/>
    </location>
    <ligand>
        <name>substrate</name>
    </ligand>
</feature>
<evidence type="ECO:0000256" key="2">
    <source>
        <dbReference type="ARBA" id="ARBA00022691"/>
    </source>
</evidence>
<comment type="caution">
    <text evidence="10">The sequence shown here is derived from an EMBL/GenBank/DDBJ whole genome shotgun (WGS) entry which is preliminary data.</text>
</comment>
<feature type="binding site" evidence="8">
    <location>
        <position position="59"/>
    </location>
    <ligand>
        <name>[4Fe-4S] cluster</name>
        <dbReference type="ChEBI" id="CHEBI:49883"/>
        <note>4Fe-4S-S-AdoMet</note>
    </ligand>
</feature>
<reference evidence="10" key="1">
    <citation type="journal article" date="2020" name="mSystems">
        <title>Genome- and Community-Level Interaction Insights into Carbon Utilization and Element Cycling Functions of Hydrothermarchaeota in Hydrothermal Sediment.</title>
        <authorList>
            <person name="Zhou Z."/>
            <person name="Liu Y."/>
            <person name="Xu W."/>
            <person name="Pan J."/>
            <person name="Luo Z.H."/>
            <person name="Li M."/>
        </authorList>
    </citation>
    <scope>NUCLEOTIDE SEQUENCE [LARGE SCALE GENOMIC DNA]</scope>
    <source>
        <strain evidence="10">SpSt-381</strain>
    </source>
</reference>
<name>A0A832I5A5_UNCEI</name>
<evidence type="ECO:0000256" key="5">
    <source>
        <dbReference type="ARBA" id="ARBA00023004"/>
    </source>
</evidence>
<feature type="binding site" evidence="8">
    <location>
        <position position="94"/>
    </location>
    <ligand>
        <name>substrate</name>
    </ligand>
</feature>
<evidence type="ECO:0000259" key="9">
    <source>
        <dbReference type="PROSITE" id="PS51918"/>
    </source>
</evidence>
<feature type="binding site" evidence="8">
    <location>
        <begin position="140"/>
        <end position="142"/>
    </location>
    <ligand>
        <name>S-adenosyl-L-methionine</name>
        <dbReference type="ChEBI" id="CHEBI:59789"/>
    </ligand>
</feature>
<keyword evidence="5 8" id="KW-0408">Iron</keyword>
<keyword evidence="6 8" id="KW-0411">Iron-sulfur</keyword>
<feature type="binding site" evidence="8">
    <location>
        <position position="61"/>
    </location>
    <ligand>
        <name>Mg(2+)</name>
        <dbReference type="ChEBI" id="CHEBI:18420"/>
    </ligand>
</feature>
<evidence type="ECO:0000256" key="6">
    <source>
        <dbReference type="ARBA" id="ARBA00023014"/>
    </source>
</evidence>
<dbReference type="GO" id="GO:0000287">
    <property type="term" value="F:magnesium ion binding"/>
    <property type="evidence" value="ECO:0007669"/>
    <property type="project" value="UniProtKB-UniRule"/>
</dbReference>
<keyword evidence="3 8" id="KW-0479">Metal-binding</keyword>
<accession>A0A832I5A5</accession>
<sequence length="240" mass="25929">MSARRGARPARVAGAAPAAASPAMRISEVFLSLQGEGPSAGTPAHFVRLQGCTVGCRWCDTKYTWDPDGGRAATPDEAWAEARALGEAPLLVVTGGEPLEHADLAALLADAAARWPRVEVETSGLAPPPVSLPNLHWNVSPKLPSATPRWADTWAHAAAWVAEPRATFKIVIGDPPDLADAERLMREHALPPSRVMFMPEGMTDERLRERARALADDCRRLGVRLGPRLHVWLWGARRGV</sequence>
<evidence type="ECO:0000256" key="3">
    <source>
        <dbReference type="ARBA" id="ARBA00022723"/>
    </source>
</evidence>
<evidence type="ECO:0000256" key="8">
    <source>
        <dbReference type="HAMAP-Rule" id="MF_00917"/>
    </source>
</evidence>
<evidence type="ECO:0000256" key="4">
    <source>
        <dbReference type="ARBA" id="ARBA00022842"/>
    </source>
</evidence>
<dbReference type="AlphaFoldDB" id="A0A832I5A5"/>
<keyword evidence="2 8" id="KW-0949">S-adenosyl-L-methionine</keyword>
<keyword evidence="1 8" id="KW-0004">4Fe-4S</keyword>
<gene>
    <name evidence="8" type="primary">queE</name>
    <name evidence="10" type="ORF">ENR23_11720</name>
</gene>
<dbReference type="GO" id="GO:1904047">
    <property type="term" value="F:S-adenosyl-L-methionine binding"/>
    <property type="evidence" value="ECO:0007669"/>
    <property type="project" value="UniProtKB-UniRule"/>
</dbReference>
<comment type="similarity">
    <text evidence="8">Belongs to the radical SAM superfamily. 7-carboxy-7-deazaguanine synthase family.</text>
</comment>
<dbReference type="SUPFAM" id="SSF102114">
    <property type="entry name" value="Radical SAM enzymes"/>
    <property type="match status" value="1"/>
</dbReference>
<dbReference type="SFLD" id="SFLDS00029">
    <property type="entry name" value="Radical_SAM"/>
    <property type="match status" value="1"/>
</dbReference>
<comment type="pathway">
    <text evidence="8">Purine metabolism; 7-cyano-7-deazaguanine biosynthesis.</text>
</comment>
<evidence type="ECO:0000256" key="1">
    <source>
        <dbReference type="ARBA" id="ARBA00022485"/>
    </source>
</evidence>
<dbReference type="PANTHER" id="PTHR42836">
    <property type="entry name" value="7-CARBOXY-7-DEAZAGUANINE SYNTHASE"/>
    <property type="match status" value="1"/>
</dbReference>
<proteinExistence type="inferred from homology"/>
<feature type="domain" description="Radical SAM core" evidence="9">
    <location>
        <begin position="39"/>
        <end position="236"/>
    </location>
</feature>
<comment type="cofactor">
    <cofactor evidence="8">
        <name>S-adenosyl-L-methionine</name>
        <dbReference type="ChEBI" id="CHEBI:59789"/>
    </cofactor>
    <text evidence="8">Binds 1 S-adenosyl-L-methionine per subunit.</text>
</comment>
<keyword evidence="7 8" id="KW-0456">Lyase</keyword>
<comment type="cofactor">
    <cofactor evidence="8">
        <name>[4Fe-4S] cluster</name>
        <dbReference type="ChEBI" id="CHEBI:49883"/>
    </cofactor>
    <text evidence="8">Binds 1 [4Fe-4S] cluster. The cluster is coordinated with 3 cysteines and an exchangeable S-adenosyl-L-methionine.</text>
</comment>
<feature type="binding site" evidence="8">
    <location>
        <begin position="58"/>
        <end position="60"/>
    </location>
    <ligand>
        <name>S-adenosyl-L-methionine</name>
        <dbReference type="ChEBI" id="CHEBI:59789"/>
    </ligand>
</feature>
<dbReference type="InterPro" id="IPR013785">
    <property type="entry name" value="Aldolase_TIM"/>
</dbReference>
<dbReference type="PIRSF" id="PIRSF000370">
    <property type="entry name" value="QueE"/>
    <property type="match status" value="1"/>
</dbReference>
<dbReference type="GO" id="GO:0051539">
    <property type="term" value="F:4 iron, 4 sulfur cluster binding"/>
    <property type="evidence" value="ECO:0007669"/>
    <property type="project" value="UniProtKB-UniRule"/>
</dbReference>
<dbReference type="Gene3D" id="3.20.20.70">
    <property type="entry name" value="Aldolase class I"/>
    <property type="match status" value="1"/>
</dbReference>
<feature type="binding site" evidence="8">
    <location>
        <position position="48"/>
    </location>
    <ligand>
        <name>substrate</name>
    </ligand>
</feature>
<dbReference type="UniPathway" id="UPA00391"/>
<organism evidence="10">
    <name type="scientific">Eiseniibacteriota bacterium</name>
    <dbReference type="NCBI Taxonomy" id="2212470"/>
    <lineage>
        <taxon>Bacteria</taxon>
        <taxon>Candidatus Eiseniibacteriota</taxon>
    </lineage>
</organism>
<comment type="catalytic activity">
    <reaction evidence="8">
        <text>6-carboxy-5,6,7,8-tetrahydropterin + H(+) = 7-carboxy-7-carbaguanine + NH4(+)</text>
        <dbReference type="Rhea" id="RHEA:27974"/>
        <dbReference type="ChEBI" id="CHEBI:15378"/>
        <dbReference type="ChEBI" id="CHEBI:28938"/>
        <dbReference type="ChEBI" id="CHEBI:61032"/>
        <dbReference type="ChEBI" id="CHEBI:61036"/>
        <dbReference type="EC" id="4.3.99.3"/>
    </reaction>
</comment>
<dbReference type="HAMAP" id="MF_00917">
    <property type="entry name" value="QueE"/>
    <property type="match status" value="1"/>
</dbReference>
<comment type="function">
    <text evidence="8">Catalyzes the complex heterocyclic radical-mediated conversion of 6-carboxy-5,6,7,8-tetrahydropterin (CPH4) to 7-carboxy-7-deazaguanine (CDG), a step common to the biosynthetic pathways of all 7-deazapurine-containing compounds.</text>
</comment>
<feature type="binding site" evidence="8">
    <location>
        <position position="96"/>
    </location>
    <ligand>
        <name>S-adenosyl-L-methionine</name>
        <dbReference type="ChEBI" id="CHEBI:59789"/>
    </ligand>
</feature>